<dbReference type="InterPro" id="IPR050263">
    <property type="entry name" value="Bact_Fimbrial_Adh_Pro"/>
</dbReference>
<evidence type="ECO:0000256" key="1">
    <source>
        <dbReference type="SAM" id="SignalP"/>
    </source>
</evidence>
<name>A0ABM9F4E3_9ENTR</name>
<gene>
    <name evidence="3" type="ORF">FBBNIHIM_02145</name>
</gene>
<dbReference type="Gene3D" id="2.60.40.1090">
    <property type="entry name" value="Fimbrial-type adhesion domain"/>
    <property type="match status" value="1"/>
</dbReference>
<feature type="signal peptide" evidence="1">
    <location>
        <begin position="1"/>
        <end position="20"/>
    </location>
</feature>
<dbReference type="Proteomes" id="UP001152651">
    <property type="component" value="Unassembled WGS sequence"/>
</dbReference>
<keyword evidence="1" id="KW-0732">Signal</keyword>
<reference evidence="3" key="1">
    <citation type="submission" date="2022-05" db="EMBL/GenBank/DDBJ databases">
        <authorList>
            <person name="Blom J."/>
        </authorList>
    </citation>
    <scope>NUCLEOTIDE SEQUENCE</scope>
    <source>
        <strain evidence="3">Type strain: CPO20170097</strain>
    </source>
</reference>
<dbReference type="SUPFAM" id="SSF49401">
    <property type="entry name" value="Bacterial adhesins"/>
    <property type="match status" value="1"/>
</dbReference>
<dbReference type="RefSeq" id="WP_253896825.1">
    <property type="nucleotide sequence ID" value="NZ_CALSBS010000001.1"/>
</dbReference>
<dbReference type="InterPro" id="IPR000259">
    <property type="entry name" value="Adhesion_dom_fimbrial"/>
</dbReference>
<dbReference type="EMBL" id="CALSBS010000001">
    <property type="protein sequence ID" value="CAH6635615.1"/>
    <property type="molecule type" value="Genomic_DNA"/>
</dbReference>
<dbReference type="InterPro" id="IPR036937">
    <property type="entry name" value="Adhesion_dom_fimbrial_sf"/>
</dbReference>
<organism evidence="3 4">
    <name type="scientific">Pseudocitrobacter vendiensis</name>
    <dbReference type="NCBI Taxonomy" id="2488306"/>
    <lineage>
        <taxon>Bacteria</taxon>
        <taxon>Pseudomonadati</taxon>
        <taxon>Pseudomonadota</taxon>
        <taxon>Gammaproteobacteria</taxon>
        <taxon>Enterobacterales</taxon>
        <taxon>Enterobacteriaceae</taxon>
        <taxon>Pseudocitrobacter</taxon>
    </lineage>
</organism>
<dbReference type="InterPro" id="IPR008966">
    <property type="entry name" value="Adhesion_dom_sf"/>
</dbReference>
<evidence type="ECO:0000313" key="3">
    <source>
        <dbReference type="EMBL" id="CAH6635615.1"/>
    </source>
</evidence>
<accession>A0ABM9F4E3</accession>
<feature type="chain" id="PRO_5045118370" evidence="1">
    <location>
        <begin position="21"/>
        <end position="169"/>
    </location>
</feature>
<protein>
    <submittedName>
        <fullName evidence="3">Fimbrial protein</fullName>
    </submittedName>
</protein>
<evidence type="ECO:0000313" key="4">
    <source>
        <dbReference type="Proteomes" id="UP001152651"/>
    </source>
</evidence>
<keyword evidence="4" id="KW-1185">Reference proteome</keyword>
<dbReference type="PANTHER" id="PTHR33420">
    <property type="entry name" value="FIMBRIAL SUBUNIT ELFA-RELATED"/>
    <property type="match status" value="1"/>
</dbReference>
<comment type="caution">
    <text evidence="3">The sequence shown here is derived from an EMBL/GenBank/DDBJ whole genome shotgun (WGS) entry which is preliminary data.</text>
</comment>
<dbReference type="Pfam" id="PF00419">
    <property type="entry name" value="Fimbrial"/>
    <property type="match status" value="1"/>
</dbReference>
<proteinExistence type="predicted"/>
<feature type="domain" description="Fimbrial-type adhesion" evidence="2">
    <location>
        <begin position="25"/>
        <end position="169"/>
    </location>
</feature>
<sequence>MKSAQYLTFALVMCSRLAFAHDGTINISGTFHSNTCILAQDSKAIQIPLGTLSVSQFVQGRPSAEKVFTINLEQCGADVNAANVTFSGDPDTTQPDLLAIDASSDAATGLAVAILDDAQCLIPLMQESKSYPLKQGKVALTFYAQLRPTAGKINSGAVNASATFVVRYD</sequence>
<dbReference type="PANTHER" id="PTHR33420:SF25">
    <property type="entry name" value="PROTEIN FIMF"/>
    <property type="match status" value="1"/>
</dbReference>
<evidence type="ECO:0000259" key="2">
    <source>
        <dbReference type="Pfam" id="PF00419"/>
    </source>
</evidence>